<dbReference type="SUPFAM" id="SSF53474">
    <property type="entry name" value="alpha/beta-Hydrolases"/>
    <property type="match status" value="1"/>
</dbReference>
<comment type="similarity">
    <text evidence="1">Belongs to the peptidase S33 family.</text>
</comment>
<feature type="domain" description="Peptidase S33 tripeptidyl aminopeptidase-like C-terminal" evidence="4">
    <location>
        <begin position="417"/>
        <end position="510"/>
    </location>
</feature>
<evidence type="ECO:0000256" key="3">
    <source>
        <dbReference type="SAM" id="SignalP"/>
    </source>
</evidence>
<name>A0A9P4MNJ6_9PEZI</name>
<protein>
    <recommendedName>
        <fullName evidence="4">Peptidase S33 tripeptidyl aminopeptidase-like C-terminal domain-containing protein</fullName>
    </recommendedName>
</protein>
<dbReference type="PANTHER" id="PTHR43248">
    <property type="entry name" value="2-SUCCINYL-6-HYDROXY-2,4-CYCLOHEXADIENE-1-CARBOXYLATE SYNTHASE"/>
    <property type="match status" value="1"/>
</dbReference>
<dbReference type="PANTHER" id="PTHR43248:SF25">
    <property type="entry name" value="AB HYDROLASE-1 DOMAIN-CONTAINING PROTEIN-RELATED"/>
    <property type="match status" value="1"/>
</dbReference>
<dbReference type="EMBL" id="ML996084">
    <property type="protein sequence ID" value="KAF2153791.1"/>
    <property type="molecule type" value="Genomic_DNA"/>
</dbReference>
<feature type="signal peptide" evidence="3">
    <location>
        <begin position="1"/>
        <end position="28"/>
    </location>
</feature>
<reference evidence="5" key="1">
    <citation type="journal article" date="2020" name="Stud. Mycol.">
        <title>101 Dothideomycetes genomes: a test case for predicting lifestyles and emergence of pathogens.</title>
        <authorList>
            <person name="Haridas S."/>
            <person name="Albert R."/>
            <person name="Binder M."/>
            <person name="Bloem J."/>
            <person name="Labutti K."/>
            <person name="Salamov A."/>
            <person name="Andreopoulos B."/>
            <person name="Baker S."/>
            <person name="Barry K."/>
            <person name="Bills G."/>
            <person name="Bluhm B."/>
            <person name="Cannon C."/>
            <person name="Castanera R."/>
            <person name="Culley D."/>
            <person name="Daum C."/>
            <person name="Ezra D."/>
            <person name="Gonzalez J."/>
            <person name="Henrissat B."/>
            <person name="Kuo A."/>
            <person name="Liang C."/>
            <person name="Lipzen A."/>
            <person name="Lutzoni F."/>
            <person name="Magnuson J."/>
            <person name="Mondo S."/>
            <person name="Nolan M."/>
            <person name="Ohm R."/>
            <person name="Pangilinan J."/>
            <person name="Park H.-J."/>
            <person name="Ramirez L."/>
            <person name="Alfaro M."/>
            <person name="Sun H."/>
            <person name="Tritt A."/>
            <person name="Yoshinaga Y."/>
            <person name="Zwiers L.-H."/>
            <person name="Turgeon B."/>
            <person name="Goodwin S."/>
            <person name="Spatafora J."/>
            <person name="Crous P."/>
            <person name="Grigoriev I."/>
        </authorList>
    </citation>
    <scope>NUCLEOTIDE SEQUENCE</scope>
    <source>
        <strain evidence="5">CBS 260.36</strain>
    </source>
</reference>
<evidence type="ECO:0000259" key="4">
    <source>
        <dbReference type="Pfam" id="PF08386"/>
    </source>
</evidence>
<dbReference type="Proteomes" id="UP000799439">
    <property type="component" value="Unassembled WGS sequence"/>
</dbReference>
<keyword evidence="2" id="KW-0378">Hydrolase</keyword>
<feature type="chain" id="PRO_5040433898" description="Peptidase S33 tripeptidyl aminopeptidase-like C-terminal domain-containing protein" evidence="3">
    <location>
        <begin position="29"/>
        <end position="558"/>
    </location>
</feature>
<evidence type="ECO:0000256" key="2">
    <source>
        <dbReference type="ARBA" id="ARBA00022801"/>
    </source>
</evidence>
<dbReference type="AlphaFoldDB" id="A0A9P4MNJ6"/>
<dbReference type="GO" id="GO:0016787">
    <property type="term" value="F:hydrolase activity"/>
    <property type="evidence" value="ECO:0007669"/>
    <property type="project" value="UniProtKB-KW"/>
</dbReference>
<organism evidence="5 6">
    <name type="scientific">Myriangium duriaei CBS 260.36</name>
    <dbReference type="NCBI Taxonomy" id="1168546"/>
    <lineage>
        <taxon>Eukaryota</taxon>
        <taxon>Fungi</taxon>
        <taxon>Dikarya</taxon>
        <taxon>Ascomycota</taxon>
        <taxon>Pezizomycotina</taxon>
        <taxon>Dothideomycetes</taxon>
        <taxon>Dothideomycetidae</taxon>
        <taxon>Myriangiales</taxon>
        <taxon>Myriangiaceae</taxon>
        <taxon>Myriangium</taxon>
    </lineage>
</organism>
<dbReference type="InterPro" id="IPR013595">
    <property type="entry name" value="Pept_S33_TAP-like_C"/>
</dbReference>
<dbReference type="InterPro" id="IPR051601">
    <property type="entry name" value="Serine_prot/Carboxylest_S33"/>
</dbReference>
<comment type="caution">
    <text evidence="5">The sequence shown here is derived from an EMBL/GenBank/DDBJ whole genome shotgun (WGS) entry which is preliminary data.</text>
</comment>
<evidence type="ECO:0000313" key="6">
    <source>
        <dbReference type="Proteomes" id="UP000799439"/>
    </source>
</evidence>
<evidence type="ECO:0000256" key="1">
    <source>
        <dbReference type="ARBA" id="ARBA00010088"/>
    </source>
</evidence>
<evidence type="ECO:0000313" key="5">
    <source>
        <dbReference type="EMBL" id="KAF2153791.1"/>
    </source>
</evidence>
<keyword evidence="6" id="KW-1185">Reference proteome</keyword>
<gene>
    <name evidence="5" type="ORF">K461DRAFT_276837</name>
</gene>
<dbReference type="Gene3D" id="3.40.50.1820">
    <property type="entry name" value="alpha/beta hydrolase"/>
    <property type="match status" value="1"/>
</dbReference>
<dbReference type="OrthoDB" id="425534at2759"/>
<dbReference type="InterPro" id="IPR029058">
    <property type="entry name" value="AB_hydrolase_fold"/>
</dbReference>
<sequence>MPIQHPAMRSFALAGLLWLAASGLEASAASTINWTSCASALTDPSNDSPAIQCADLQVPRDYTNVGAGNITLKLTKLVATSGPSKGSILYNPGGPGLSGRSQVAGYTGYEVSVVTGGQFDIISWDPRGTGETLPYSCFNSDTDRQVLEAKTPQHSNASDTALGQVWALRTVFADACAVNAHDYGDLVGTAFTARDMIQIVDGLGEDGLLRYWGISYGSILGMTVAAMFPDRVDRIVIDGVLNPKDYYAGLDVSQILSTDAAFAGFFKGCVASPALCPLAQLGKDANSISNQVWQLIDRLKYNPIAFGGNLTTEYFDYDVVKSLIFQGLYNPVQFWPALSIILHGLITNNATEAVSVYSQFVAVYPPTFPDRSGIEAIPGIRCSDVSLRTKDLASLTPLIQDFYRTSKIGGDYLPPAQPLICAQWPFQAKERVKTDWNVNTRKPVLFIGNTFDPITSLTSAKNASSGFKGSRLLTQNGYGHSSLAQPSRCTAKYIRAYFTNGTLPAAGTTCQIDVDLFTTETFPDVILSSPGNTTKRAVPQLSDDERLRVAKRGLDPQW</sequence>
<proteinExistence type="inferred from homology"/>
<keyword evidence="3" id="KW-0732">Signal</keyword>
<accession>A0A9P4MNJ6</accession>
<dbReference type="Pfam" id="PF08386">
    <property type="entry name" value="Abhydrolase_4"/>
    <property type="match status" value="1"/>
</dbReference>